<proteinExistence type="inferred from homology"/>
<evidence type="ECO:0000313" key="6">
    <source>
        <dbReference type="EMBL" id="MFC5135756.1"/>
    </source>
</evidence>
<dbReference type="SUPFAM" id="SSF53448">
    <property type="entry name" value="Nucleotide-diphospho-sugar transferases"/>
    <property type="match status" value="1"/>
</dbReference>
<evidence type="ECO:0000256" key="3">
    <source>
        <dbReference type="ARBA" id="ARBA00022679"/>
    </source>
</evidence>
<dbReference type="InterPro" id="IPR029044">
    <property type="entry name" value="Nucleotide-diphossugar_trans"/>
</dbReference>
<evidence type="ECO:0000259" key="5">
    <source>
        <dbReference type="Pfam" id="PF00535"/>
    </source>
</evidence>
<protein>
    <submittedName>
        <fullName evidence="6">Glycosyltransferase family 2 protein</fullName>
    </submittedName>
</protein>
<keyword evidence="3" id="KW-0808">Transferase</keyword>
<name>A0ABD5QUE1_9EURY</name>
<sequence length="314" mass="33507">MDLSVVVPTLNGRDRLAACLDALAAHAPDAEVIVVNGPSADGTTGMVRDREDVDVLVEISDRTVNVARNAGIEVAGGDAIALVDYDKRIGESWLEAVREGLADADVVTGPVRPTETESGGEDGSTGEDGSDGPERRRIAGRSVTYFVGGNVAFRRETLRDLDGFDEYLRVGGARDASHRLARMDREVAWRAEAAVREEPPSPTAADGGRTARDWGWKYRALAYRLVKNYGIRPTALVRTGKHAVTDAASVARDVVRGEATPSGWVANGRDVMAGILSGGSDGLVARARDRSPARNPNGVSTRADRAVSRYDARE</sequence>
<feature type="region of interest" description="Disordered" evidence="4">
    <location>
        <begin position="286"/>
        <end position="314"/>
    </location>
</feature>
<evidence type="ECO:0000256" key="2">
    <source>
        <dbReference type="ARBA" id="ARBA00022676"/>
    </source>
</evidence>
<keyword evidence="7" id="KW-1185">Reference proteome</keyword>
<comment type="similarity">
    <text evidence="1">Belongs to the glycosyltransferase 2 family.</text>
</comment>
<dbReference type="InterPro" id="IPR001173">
    <property type="entry name" value="Glyco_trans_2-like"/>
</dbReference>
<reference evidence="6 7" key="1">
    <citation type="journal article" date="2019" name="Int. J. Syst. Evol. Microbiol.">
        <title>The Global Catalogue of Microorganisms (GCM) 10K type strain sequencing project: providing services to taxonomists for standard genome sequencing and annotation.</title>
        <authorList>
            <consortium name="The Broad Institute Genomics Platform"/>
            <consortium name="The Broad Institute Genome Sequencing Center for Infectious Disease"/>
            <person name="Wu L."/>
            <person name="Ma J."/>
        </authorList>
    </citation>
    <scope>NUCLEOTIDE SEQUENCE [LARGE SCALE GENOMIC DNA]</scope>
    <source>
        <strain evidence="6 7">CGMCC 1.16026</strain>
    </source>
</reference>
<dbReference type="EMBL" id="JBHSKV010000018">
    <property type="protein sequence ID" value="MFC5135756.1"/>
    <property type="molecule type" value="Genomic_DNA"/>
</dbReference>
<feature type="compositionally biased region" description="Basic and acidic residues" evidence="4">
    <location>
        <begin position="302"/>
        <end position="314"/>
    </location>
</feature>
<keyword evidence="2" id="KW-0328">Glycosyltransferase</keyword>
<dbReference type="RefSeq" id="WP_122105298.1">
    <property type="nucleotide sequence ID" value="NZ_JBHSKV010000018.1"/>
</dbReference>
<dbReference type="GO" id="GO:0016757">
    <property type="term" value="F:glycosyltransferase activity"/>
    <property type="evidence" value="ECO:0007669"/>
    <property type="project" value="UniProtKB-KW"/>
</dbReference>
<evidence type="ECO:0000256" key="4">
    <source>
        <dbReference type="SAM" id="MobiDB-lite"/>
    </source>
</evidence>
<feature type="compositionally biased region" description="Acidic residues" evidence="4">
    <location>
        <begin position="118"/>
        <end position="131"/>
    </location>
</feature>
<dbReference type="PANTHER" id="PTHR43179">
    <property type="entry name" value="RHAMNOSYLTRANSFERASE WBBL"/>
    <property type="match status" value="1"/>
</dbReference>
<dbReference type="Proteomes" id="UP001596145">
    <property type="component" value="Unassembled WGS sequence"/>
</dbReference>
<dbReference type="Pfam" id="PF00535">
    <property type="entry name" value="Glycos_transf_2"/>
    <property type="match status" value="1"/>
</dbReference>
<gene>
    <name evidence="6" type="ORF">ACFPJA_13650</name>
</gene>
<dbReference type="Gene3D" id="3.90.550.10">
    <property type="entry name" value="Spore Coat Polysaccharide Biosynthesis Protein SpsA, Chain A"/>
    <property type="match status" value="1"/>
</dbReference>
<organism evidence="6 7">
    <name type="scientific">Halorubrum glutamatedens</name>
    <dbReference type="NCBI Taxonomy" id="2707018"/>
    <lineage>
        <taxon>Archaea</taxon>
        <taxon>Methanobacteriati</taxon>
        <taxon>Methanobacteriota</taxon>
        <taxon>Stenosarchaea group</taxon>
        <taxon>Halobacteria</taxon>
        <taxon>Halobacteriales</taxon>
        <taxon>Haloferacaceae</taxon>
        <taxon>Halorubrum</taxon>
    </lineage>
</organism>
<evidence type="ECO:0000256" key="1">
    <source>
        <dbReference type="ARBA" id="ARBA00006739"/>
    </source>
</evidence>
<accession>A0ABD5QUE1</accession>
<feature type="region of interest" description="Disordered" evidence="4">
    <location>
        <begin position="107"/>
        <end position="135"/>
    </location>
</feature>
<feature type="domain" description="Glycosyltransferase 2-like" evidence="5">
    <location>
        <begin position="4"/>
        <end position="160"/>
    </location>
</feature>
<dbReference type="PANTHER" id="PTHR43179:SF12">
    <property type="entry name" value="GALACTOFURANOSYLTRANSFERASE GLFT2"/>
    <property type="match status" value="1"/>
</dbReference>
<comment type="caution">
    <text evidence="6">The sequence shown here is derived from an EMBL/GenBank/DDBJ whole genome shotgun (WGS) entry which is preliminary data.</text>
</comment>
<evidence type="ECO:0000313" key="7">
    <source>
        <dbReference type="Proteomes" id="UP001596145"/>
    </source>
</evidence>
<dbReference type="AlphaFoldDB" id="A0ABD5QUE1"/>